<keyword evidence="2" id="KW-0862">Zinc</keyword>
<feature type="transmembrane region" description="Helical" evidence="3">
    <location>
        <begin position="26"/>
        <end position="46"/>
    </location>
</feature>
<evidence type="ECO:0000256" key="1">
    <source>
        <dbReference type="ARBA" id="ARBA00022997"/>
    </source>
</evidence>
<proteinExistence type="inferred from homology"/>
<keyword evidence="3" id="KW-0472">Membrane</keyword>
<dbReference type="PANTHER" id="PTHR10443">
    <property type="entry name" value="MICROSOMAL DIPEPTIDASE"/>
    <property type="match status" value="1"/>
</dbReference>
<dbReference type="GO" id="GO:0006508">
    <property type="term" value="P:proteolysis"/>
    <property type="evidence" value="ECO:0007669"/>
    <property type="project" value="UniProtKB-KW"/>
</dbReference>
<dbReference type="OrthoDB" id="445695at2759"/>
<comment type="caution">
    <text evidence="4">The sequence shown here is derived from an EMBL/GenBank/DDBJ whole genome shotgun (WGS) entry which is preliminary data.</text>
</comment>
<protein>
    <recommendedName>
        <fullName evidence="2">Dipeptidase</fullName>
        <ecNumber evidence="2">3.4.13.19</ecNumber>
    </recommendedName>
</protein>
<dbReference type="InterPro" id="IPR008257">
    <property type="entry name" value="Pept_M19"/>
</dbReference>
<reference evidence="4 5" key="1">
    <citation type="journal article" date="2019" name="Appl. Microbiol. Biotechnol.">
        <title>Genome sequence of Isaria javanica and comparative genome analysis insights into family S53 peptidase evolution in fungal entomopathogens.</title>
        <authorList>
            <person name="Lin R."/>
            <person name="Zhang X."/>
            <person name="Xin B."/>
            <person name="Zou M."/>
            <person name="Gao Y."/>
            <person name="Qin F."/>
            <person name="Hu Q."/>
            <person name="Xie B."/>
            <person name="Cheng X."/>
        </authorList>
    </citation>
    <scope>NUCLEOTIDE SEQUENCE [LARGE SCALE GENOMIC DNA]</scope>
    <source>
        <strain evidence="4 5">IJ1G</strain>
    </source>
</reference>
<keyword evidence="3" id="KW-0812">Transmembrane</keyword>
<keyword evidence="3" id="KW-1133">Transmembrane helix</keyword>
<evidence type="ECO:0000256" key="3">
    <source>
        <dbReference type="SAM" id="Phobius"/>
    </source>
</evidence>
<dbReference type="GO" id="GO:0070573">
    <property type="term" value="F:metallodipeptidase activity"/>
    <property type="evidence" value="ECO:0007669"/>
    <property type="project" value="InterPro"/>
</dbReference>
<dbReference type="EC" id="3.4.13.19" evidence="2"/>
<dbReference type="AlphaFoldDB" id="A0A545WB61"/>
<dbReference type="PROSITE" id="PS51365">
    <property type="entry name" value="RENAL_DIPEPTIDASE_2"/>
    <property type="match status" value="1"/>
</dbReference>
<dbReference type="Proteomes" id="UP000315783">
    <property type="component" value="Unassembled WGS sequence"/>
</dbReference>
<dbReference type="Gene3D" id="3.20.20.140">
    <property type="entry name" value="Metal-dependent hydrolases"/>
    <property type="match status" value="1"/>
</dbReference>
<keyword evidence="2" id="KW-0482">Metalloprotease</keyword>
<dbReference type="EMBL" id="SPUK01000002">
    <property type="protein sequence ID" value="TQV99100.1"/>
    <property type="molecule type" value="Genomic_DNA"/>
</dbReference>
<keyword evidence="5" id="KW-1185">Reference proteome</keyword>
<evidence type="ECO:0000256" key="2">
    <source>
        <dbReference type="RuleBase" id="RU341113"/>
    </source>
</evidence>
<accession>A0A545WB61</accession>
<keyword evidence="2" id="KW-0645">Protease</keyword>
<sequence>MACLPITVGDKLDNPRRAFARPQKASAMKTLIVLAATVALIVHTFWGTNDIIHKLRASFTGTRDCSRFNALDDRARCILSSTPLIDGHVDFPFLLRLLYGNQIEAASFRESFENGTLPGHVDLHRLRQGASGGAFWSVYAPCPKDSSDFSDENYAASVQFTLDQIDVINRLQRLYPNDFSQAVDSKNALPAFKQGKLISPLGVEGLHQIGNKVANLRLFYELGVRYATLTHNCHNKFADAAILDRPTRKAEPKWHGLSPSGRKLIHEMNRIGMIVDLAHVSDDTMRDVLEGNEGWQGSKAPVIHSHSSAHNSLVMVNIAPEFISCIDTGNENGIPDLAPGNATIQQVARHILHIGKLIGFDHVGIGTDFDGIPSVPEGLTNVSQYPDLVAELLRNGVSNSDAAKIVGGNLLRVWADVDAVAAELQAAGEPAMEDEL</sequence>
<comment type="cofactor">
    <cofactor evidence="2">
        <name>Zn(2+)</name>
        <dbReference type="ChEBI" id="CHEBI:29105"/>
    </cofactor>
</comment>
<dbReference type="PANTHER" id="PTHR10443:SF12">
    <property type="entry name" value="DIPEPTIDASE"/>
    <property type="match status" value="1"/>
</dbReference>
<name>A0A545WB61_9HYPO</name>
<keyword evidence="1 2" id="KW-0224">Dipeptidase</keyword>
<organism evidence="4 5">
    <name type="scientific">Cordyceps javanica</name>
    <dbReference type="NCBI Taxonomy" id="43265"/>
    <lineage>
        <taxon>Eukaryota</taxon>
        <taxon>Fungi</taxon>
        <taxon>Dikarya</taxon>
        <taxon>Ascomycota</taxon>
        <taxon>Pezizomycotina</taxon>
        <taxon>Sordariomycetes</taxon>
        <taxon>Hypocreomycetidae</taxon>
        <taxon>Hypocreales</taxon>
        <taxon>Cordycipitaceae</taxon>
        <taxon>Cordyceps</taxon>
    </lineage>
</organism>
<dbReference type="GO" id="GO:0046872">
    <property type="term" value="F:metal ion binding"/>
    <property type="evidence" value="ECO:0007669"/>
    <property type="project" value="UniProtKB-UniRule"/>
</dbReference>
<gene>
    <name evidence="4" type="ORF">IF1G_01315</name>
</gene>
<comment type="similarity">
    <text evidence="2">Belongs to the metallo-dependent hydrolases superfamily. Peptidase M19 family.</text>
</comment>
<dbReference type="CDD" id="cd01301">
    <property type="entry name" value="rDP_like"/>
    <property type="match status" value="1"/>
</dbReference>
<dbReference type="InterPro" id="IPR032466">
    <property type="entry name" value="Metal_Hydrolase"/>
</dbReference>
<keyword evidence="2" id="KW-0479">Metal-binding</keyword>
<dbReference type="Pfam" id="PF01244">
    <property type="entry name" value="Peptidase_M19"/>
    <property type="match status" value="1"/>
</dbReference>
<evidence type="ECO:0000313" key="5">
    <source>
        <dbReference type="Proteomes" id="UP000315783"/>
    </source>
</evidence>
<keyword evidence="2" id="KW-0378">Hydrolase</keyword>
<evidence type="ECO:0000313" key="4">
    <source>
        <dbReference type="EMBL" id="TQV99100.1"/>
    </source>
</evidence>
<comment type="catalytic activity">
    <reaction evidence="2">
        <text>an L-aminoacyl-L-amino acid + H2O = 2 an L-alpha-amino acid</text>
        <dbReference type="Rhea" id="RHEA:48940"/>
        <dbReference type="ChEBI" id="CHEBI:15377"/>
        <dbReference type="ChEBI" id="CHEBI:59869"/>
        <dbReference type="ChEBI" id="CHEBI:77460"/>
        <dbReference type="EC" id="3.4.13.19"/>
    </reaction>
</comment>
<dbReference type="STRING" id="43265.A0A545WB61"/>
<dbReference type="SUPFAM" id="SSF51556">
    <property type="entry name" value="Metallo-dependent hydrolases"/>
    <property type="match status" value="1"/>
</dbReference>